<gene>
    <name evidence="1" type="ORF">DXN05_16595</name>
</gene>
<keyword evidence="2" id="KW-1185">Reference proteome</keyword>
<organism evidence="1 2">
    <name type="scientific">Deminuibacter soli</name>
    <dbReference type="NCBI Taxonomy" id="2291815"/>
    <lineage>
        <taxon>Bacteria</taxon>
        <taxon>Pseudomonadati</taxon>
        <taxon>Bacteroidota</taxon>
        <taxon>Chitinophagia</taxon>
        <taxon>Chitinophagales</taxon>
        <taxon>Chitinophagaceae</taxon>
        <taxon>Deminuibacter</taxon>
    </lineage>
</organism>
<evidence type="ECO:0000313" key="2">
    <source>
        <dbReference type="Proteomes" id="UP000261284"/>
    </source>
</evidence>
<reference evidence="1 2" key="1">
    <citation type="submission" date="2018-08" db="EMBL/GenBank/DDBJ databases">
        <title>Chitinophagaceae sp. K23C18032701, a novel bacterium isolated from forest soil.</title>
        <authorList>
            <person name="Wang C."/>
        </authorList>
    </citation>
    <scope>NUCLEOTIDE SEQUENCE [LARGE SCALE GENOMIC DNA]</scope>
    <source>
        <strain evidence="1 2">K23C18032701</strain>
    </source>
</reference>
<dbReference type="RefSeq" id="WP_116848391.1">
    <property type="nucleotide sequence ID" value="NZ_QTJU01000006.1"/>
</dbReference>
<sequence length="120" mass="13411">MLLLVLLVQTFSAGFVVLNFYANRSYIAQNLCENRSKPQLNCCGKCQLNKKLRQEENKDQDSNGRKSIEINAGAFDAVTADIVILHYTPLKVKWPGIRTIGRPVDMPAGYFHPPDKAGLC</sequence>
<dbReference type="OrthoDB" id="980645at2"/>
<name>A0A3E1NGK8_9BACT</name>
<protein>
    <submittedName>
        <fullName evidence="1">Uncharacterized protein</fullName>
    </submittedName>
</protein>
<proteinExistence type="predicted"/>
<dbReference type="EMBL" id="QTJU01000006">
    <property type="protein sequence ID" value="RFM27085.1"/>
    <property type="molecule type" value="Genomic_DNA"/>
</dbReference>
<dbReference type="Proteomes" id="UP000261284">
    <property type="component" value="Unassembled WGS sequence"/>
</dbReference>
<comment type="caution">
    <text evidence="1">The sequence shown here is derived from an EMBL/GenBank/DDBJ whole genome shotgun (WGS) entry which is preliminary data.</text>
</comment>
<evidence type="ECO:0000313" key="1">
    <source>
        <dbReference type="EMBL" id="RFM27085.1"/>
    </source>
</evidence>
<dbReference type="AlphaFoldDB" id="A0A3E1NGK8"/>
<accession>A0A3E1NGK8</accession>